<reference evidence="3" key="1">
    <citation type="submission" date="2023-10" db="EMBL/GenBank/DDBJ databases">
        <authorList>
            <person name="Chen Y."/>
            <person name="Shah S."/>
            <person name="Dougan E. K."/>
            <person name="Thang M."/>
            <person name="Chan C."/>
        </authorList>
    </citation>
    <scope>NUCLEOTIDE SEQUENCE [LARGE SCALE GENOMIC DNA]</scope>
</reference>
<name>A0ABN9VI51_9DINO</name>
<dbReference type="Proteomes" id="UP001189429">
    <property type="component" value="Unassembled WGS sequence"/>
</dbReference>
<feature type="compositionally biased region" description="Low complexity" evidence="2">
    <location>
        <begin position="364"/>
        <end position="400"/>
    </location>
</feature>
<proteinExistence type="predicted"/>
<keyword evidence="1" id="KW-0175">Coiled coil</keyword>
<sequence>MDCWHRRRLRGCRAVRRMGVQGSALDKHRPARAMATNKQLAAHLQALTAEVRRLSEDNVCLRLEAQGGIQAIPALVDAVARLADRPDSSQPARLVDTEGVGKPSVFDGAETKYREWTAKFESFVVGVYGERFRQVLEWSIDRNEAIDRGMWQQAYGQASDDEIGNIDEMVAQVYKAIQQLVTGEPFDTTQNVEKGNGLECWRKRNLLKLVLSPGRCKLEELACALERWEEAAKHYESRKDYSGHRERFSNSARMSALESLLPTELEEHVLLNQSRLNAYELLRREIASYPEAQTGSRLRDAPTLSKQQRGPNTIELVFLFTRCKAEPQARRARPMAKVPRVKAKTGARIAKVVEVLAQVRGPWTTPASRAGAAPAPGTRARTVGVQQPLPRSSPRPSSLPGARRMPAGIRAVGRQQDRWAWATASRRTSSWSPRRACSSSRLRGAVCVSRKAVDEKGWVKLRKCASGSP</sequence>
<evidence type="ECO:0000313" key="3">
    <source>
        <dbReference type="EMBL" id="CAK0872909.1"/>
    </source>
</evidence>
<keyword evidence="4" id="KW-1185">Reference proteome</keyword>
<evidence type="ECO:0000256" key="1">
    <source>
        <dbReference type="SAM" id="Coils"/>
    </source>
</evidence>
<accession>A0ABN9VI51</accession>
<protein>
    <recommendedName>
        <fullName evidence="5">KIF-binding protein</fullName>
    </recommendedName>
</protein>
<dbReference type="EMBL" id="CAUYUJ010017217">
    <property type="protein sequence ID" value="CAK0872909.1"/>
    <property type="molecule type" value="Genomic_DNA"/>
</dbReference>
<evidence type="ECO:0000313" key="4">
    <source>
        <dbReference type="Proteomes" id="UP001189429"/>
    </source>
</evidence>
<feature type="region of interest" description="Disordered" evidence="2">
    <location>
        <begin position="364"/>
        <end position="404"/>
    </location>
</feature>
<gene>
    <name evidence="3" type="ORF">PCOR1329_LOCUS58244</name>
</gene>
<evidence type="ECO:0008006" key="5">
    <source>
        <dbReference type="Google" id="ProtNLM"/>
    </source>
</evidence>
<organism evidence="3 4">
    <name type="scientific">Prorocentrum cordatum</name>
    <dbReference type="NCBI Taxonomy" id="2364126"/>
    <lineage>
        <taxon>Eukaryota</taxon>
        <taxon>Sar</taxon>
        <taxon>Alveolata</taxon>
        <taxon>Dinophyceae</taxon>
        <taxon>Prorocentrales</taxon>
        <taxon>Prorocentraceae</taxon>
        <taxon>Prorocentrum</taxon>
    </lineage>
</organism>
<comment type="caution">
    <text evidence="3">The sequence shown here is derived from an EMBL/GenBank/DDBJ whole genome shotgun (WGS) entry which is preliminary data.</text>
</comment>
<feature type="coiled-coil region" evidence="1">
    <location>
        <begin position="37"/>
        <end position="64"/>
    </location>
</feature>
<evidence type="ECO:0000256" key="2">
    <source>
        <dbReference type="SAM" id="MobiDB-lite"/>
    </source>
</evidence>